<name>A0A3Q7G1F2_SOLLC</name>
<dbReference type="EnsemblPlants" id="Solyc04g050963.1.1">
    <property type="protein sequence ID" value="Solyc04g050963.1.1"/>
    <property type="gene ID" value="Solyc04g050963.1"/>
</dbReference>
<dbReference type="InParanoid" id="A0A3Q7G1F2"/>
<reference evidence="1" key="2">
    <citation type="submission" date="2019-01" db="UniProtKB">
        <authorList>
            <consortium name="EnsemblPlants"/>
        </authorList>
    </citation>
    <scope>IDENTIFICATION</scope>
    <source>
        <strain evidence="1">cv. Heinz 1706</strain>
    </source>
</reference>
<evidence type="ECO:0000313" key="2">
    <source>
        <dbReference type="Proteomes" id="UP000004994"/>
    </source>
</evidence>
<dbReference type="AlphaFoldDB" id="A0A3Q7G1F2"/>
<sequence>MRSSNLDEEVYRAQPPGFTSNLNYFLGVEGIRRSSGLILTQANYVNEILNDEIMTNSKSVTTPISPYELLILSDGTHLTDSACYHQDLGRLQDLSFTRTYIAY</sequence>
<protein>
    <recommendedName>
        <fullName evidence="3">Reverse transcriptase Ty1/copia-type domain-containing protein</fullName>
    </recommendedName>
</protein>
<accession>A0A3Q7G1F2</accession>
<dbReference type="Proteomes" id="UP000004994">
    <property type="component" value="Chromosome 4"/>
</dbReference>
<keyword evidence="2" id="KW-1185">Reference proteome</keyword>
<proteinExistence type="predicted"/>
<evidence type="ECO:0008006" key="3">
    <source>
        <dbReference type="Google" id="ProtNLM"/>
    </source>
</evidence>
<organism evidence="1">
    <name type="scientific">Solanum lycopersicum</name>
    <name type="common">Tomato</name>
    <name type="synonym">Lycopersicon esculentum</name>
    <dbReference type="NCBI Taxonomy" id="4081"/>
    <lineage>
        <taxon>Eukaryota</taxon>
        <taxon>Viridiplantae</taxon>
        <taxon>Streptophyta</taxon>
        <taxon>Embryophyta</taxon>
        <taxon>Tracheophyta</taxon>
        <taxon>Spermatophyta</taxon>
        <taxon>Magnoliopsida</taxon>
        <taxon>eudicotyledons</taxon>
        <taxon>Gunneridae</taxon>
        <taxon>Pentapetalae</taxon>
        <taxon>asterids</taxon>
        <taxon>lamiids</taxon>
        <taxon>Solanales</taxon>
        <taxon>Solanaceae</taxon>
        <taxon>Solanoideae</taxon>
        <taxon>Solaneae</taxon>
        <taxon>Solanum</taxon>
        <taxon>Solanum subgen. Lycopersicon</taxon>
    </lineage>
</organism>
<reference evidence="1" key="1">
    <citation type="journal article" date="2012" name="Nature">
        <title>The tomato genome sequence provides insights into fleshy fruit evolution.</title>
        <authorList>
            <consortium name="Tomato Genome Consortium"/>
        </authorList>
    </citation>
    <scope>NUCLEOTIDE SEQUENCE [LARGE SCALE GENOMIC DNA]</scope>
    <source>
        <strain evidence="1">cv. Heinz 1706</strain>
    </source>
</reference>
<evidence type="ECO:0000313" key="1">
    <source>
        <dbReference type="EnsemblPlants" id="Solyc04g050963.1.1"/>
    </source>
</evidence>
<dbReference type="Gramene" id="Solyc04g050963.1.1">
    <property type="protein sequence ID" value="Solyc04g050963.1.1"/>
    <property type="gene ID" value="Solyc04g050963.1"/>
</dbReference>